<accession>A0A1L4D375</accession>
<proteinExistence type="predicted"/>
<reference evidence="1 2" key="1">
    <citation type="submission" date="2016-10" db="EMBL/GenBank/DDBJ databases">
        <title>Silvanigrella aquatica sp. nov., isolated from a freshwater lake located in the Black Forest, Germany, description of Silvanigrellaceae fam. nov., Silvanigrellales ord. nov., reclassification of the order Bdellovibrionales in the class Oligoflexia, reclassification of the families Bacteriovoracaceae and Halobacteriovoraceae in the new order Bacteriovoracales ord. nov., and reclassification of the family Pseudobacteriovoracaceae in the order Oligoflexiales.</title>
        <authorList>
            <person name="Hahn M.W."/>
            <person name="Schmidt J."/>
            <person name="Koll U."/>
            <person name="Rohde M."/>
            <person name="Verbag S."/>
            <person name="Pitt A."/>
            <person name="Nakai R."/>
            <person name="Naganuma T."/>
            <person name="Lang E."/>
        </authorList>
    </citation>
    <scope>NUCLEOTIDE SEQUENCE [LARGE SCALE GENOMIC DNA]</scope>
    <source>
        <strain evidence="1 2">MWH-Nonnen-W8red</strain>
    </source>
</reference>
<organism evidence="1 2">
    <name type="scientific">Silvanigrella aquatica</name>
    <dbReference type="NCBI Taxonomy" id="1915309"/>
    <lineage>
        <taxon>Bacteria</taxon>
        <taxon>Pseudomonadati</taxon>
        <taxon>Bdellovibrionota</taxon>
        <taxon>Oligoflexia</taxon>
        <taxon>Silvanigrellales</taxon>
        <taxon>Silvanigrellaceae</taxon>
        <taxon>Silvanigrella</taxon>
    </lineage>
</organism>
<dbReference type="KEGG" id="saqi:AXG55_12340"/>
<sequence length="479" mass="54328">MFFINRCIEESLFRKSRGFYCIIAGTMAFFSVHPAFSEETAYITDNYKLTYGSVIRGSLKTASDYFSINSIPNQNLENQASSAAAYSVDFLSARLGLEIKDIGSLKTRVDYFWQNPIQYNLYPKDYSQKELLFRDLYIEIPFQNKGFSIWLGRRTFEFDEIYLFQKENPFNQIELQGFGYSSDVFQASFSVNKETVFTTGTDQNNVTILDSLGKPKLFQNDDYIFTAFLSGKFLLSEGKIFQPILTLRAYESRSTSNPQGVQKNTVTTSSSFIAGGIFSRPISDGLKGTTTIWFESLPADKTATPDNNTQNGSYYGEGRIPPNYPQNTIGFADSSEYYINRRGGLLTGIVLLNNTYASSLPVLMISSDRKSLIPDSNSSSRTINRVSIAIQPVFYFTNYLQLGLDTNYNYVSKKLIANDANSFVITPILKYAFDKQLKTTKYIYTSISYGHYDWKVKTFSDGSKTDQLLTTQTGIYFNF</sequence>
<dbReference type="RefSeq" id="WP_148698404.1">
    <property type="nucleotide sequence ID" value="NZ_CP017834.1"/>
</dbReference>
<keyword evidence="2" id="KW-1185">Reference proteome</keyword>
<dbReference type="GO" id="GO:0015288">
    <property type="term" value="F:porin activity"/>
    <property type="evidence" value="ECO:0007669"/>
    <property type="project" value="InterPro"/>
</dbReference>
<name>A0A1L4D375_9BACT</name>
<dbReference type="AlphaFoldDB" id="A0A1L4D375"/>
<evidence type="ECO:0000313" key="2">
    <source>
        <dbReference type="Proteomes" id="UP000184731"/>
    </source>
</evidence>
<dbReference type="Gene3D" id="2.40.170.10">
    <property type="entry name" value="Porin, LamB type"/>
    <property type="match status" value="1"/>
</dbReference>
<dbReference type="EMBL" id="CP017834">
    <property type="protein sequence ID" value="APJ04649.1"/>
    <property type="molecule type" value="Genomic_DNA"/>
</dbReference>
<gene>
    <name evidence="1" type="ORF">AXG55_12340</name>
</gene>
<protein>
    <recommendedName>
        <fullName evidence="3">Alginate export domain-containing protein</fullName>
    </recommendedName>
</protein>
<evidence type="ECO:0008006" key="3">
    <source>
        <dbReference type="Google" id="ProtNLM"/>
    </source>
</evidence>
<dbReference type="Proteomes" id="UP000184731">
    <property type="component" value="Chromosome"/>
</dbReference>
<evidence type="ECO:0000313" key="1">
    <source>
        <dbReference type="EMBL" id="APJ04649.1"/>
    </source>
</evidence>
<dbReference type="GO" id="GO:0016020">
    <property type="term" value="C:membrane"/>
    <property type="evidence" value="ECO:0007669"/>
    <property type="project" value="InterPro"/>
</dbReference>
<dbReference type="STRING" id="1915309.AXG55_12340"/>
<dbReference type="InterPro" id="IPR036998">
    <property type="entry name" value="Porin_LamB_sf"/>
</dbReference>
<dbReference type="OrthoDB" id="5289839at2"/>
<dbReference type="GO" id="GO:0034219">
    <property type="term" value="P:carbohydrate transmembrane transport"/>
    <property type="evidence" value="ECO:0007669"/>
    <property type="project" value="InterPro"/>
</dbReference>